<organism evidence="2 3">
    <name type="scientific">Paenibacillus cremeus</name>
    <dbReference type="NCBI Taxonomy" id="2163881"/>
    <lineage>
        <taxon>Bacteria</taxon>
        <taxon>Bacillati</taxon>
        <taxon>Bacillota</taxon>
        <taxon>Bacilli</taxon>
        <taxon>Bacillales</taxon>
        <taxon>Paenibacillaceae</taxon>
        <taxon>Paenibacillus</taxon>
    </lineage>
</organism>
<proteinExistence type="inferred from homology"/>
<name>A0A559K6B7_9BACL</name>
<evidence type="ECO:0000313" key="3">
    <source>
        <dbReference type="Proteomes" id="UP000317036"/>
    </source>
</evidence>
<gene>
    <name evidence="2" type="ORF">FPZ49_22660</name>
</gene>
<dbReference type="NCBIfam" id="TIGR01617">
    <property type="entry name" value="arsC_related"/>
    <property type="match status" value="1"/>
</dbReference>
<dbReference type="Pfam" id="PF03960">
    <property type="entry name" value="ArsC"/>
    <property type="match status" value="1"/>
</dbReference>
<dbReference type="RefSeq" id="WP_144851278.1">
    <property type="nucleotide sequence ID" value="NZ_VNJI01000033.1"/>
</dbReference>
<dbReference type="PANTHER" id="PTHR30041:SF8">
    <property type="entry name" value="PROTEIN YFFB"/>
    <property type="match status" value="1"/>
</dbReference>
<protein>
    <submittedName>
        <fullName evidence="2">Arsenate reductase family protein</fullName>
    </submittedName>
</protein>
<dbReference type="SUPFAM" id="SSF52833">
    <property type="entry name" value="Thioredoxin-like"/>
    <property type="match status" value="1"/>
</dbReference>
<comment type="similarity">
    <text evidence="1">Belongs to the ArsC family.</text>
</comment>
<dbReference type="EMBL" id="VNJI01000033">
    <property type="protein sequence ID" value="TVY07685.1"/>
    <property type="molecule type" value="Genomic_DNA"/>
</dbReference>
<dbReference type="PANTHER" id="PTHR30041">
    <property type="entry name" value="ARSENATE REDUCTASE"/>
    <property type="match status" value="1"/>
</dbReference>
<accession>A0A559K6B7</accession>
<dbReference type="Gene3D" id="3.40.30.10">
    <property type="entry name" value="Glutaredoxin"/>
    <property type="match status" value="1"/>
</dbReference>
<evidence type="ECO:0000313" key="2">
    <source>
        <dbReference type="EMBL" id="TVY07685.1"/>
    </source>
</evidence>
<comment type="caution">
    <text evidence="2">The sequence shown here is derived from an EMBL/GenBank/DDBJ whole genome shotgun (WGS) entry which is preliminary data.</text>
</comment>
<dbReference type="InterPro" id="IPR036249">
    <property type="entry name" value="Thioredoxin-like_sf"/>
</dbReference>
<dbReference type="AlphaFoldDB" id="A0A559K6B7"/>
<evidence type="ECO:0000256" key="1">
    <source>
        <dbReference type="PROSITE-ProRule" id="PRU01282"/>
    </source>
</evidence>
<dbReference type="CDD" id="cd03036">
    <property type="entry name" value="ArsC_like"/>
    <property type="match status" value="1"/>
</dbReference>
<sequence>MNGKRVTMYWYPQCGTCRNALKSLKEQGVEVETIHLFETPPSAAHLKELIAQSGLEIKKWFNTSGEVYKEMKLKDQLPGMSAENMIELLASNGRLIKRPVVTDGQQVTVGFKPETYAEVWGSTNN</sequence>
<dbReference type="Proteomes" id="UP000317036">
    <property type="component" value="Unassembled WGS sequence"/>
</dbReference>
<dbReference type="PROSITE" id="PS51354">
    <property type="entry name" value="GLUTAREDOXIN_2"/>
    <property type="match status" value="1"/>
</dbReference>
<dbReference type="InterPro" id="IPR006660">
    <property type="entry name" value="Arsenate_reductase-like"/>
</dbReference>
<dbReference type="OrthoDB" id="9794155at2"/>
<keyword evidence="3" id="KW-1185">Reference proteome</keyword>
<dbReference type="PROSITE" id="PS51353">
    <property type="entry name" value="ARSC"/>
    <property type="match status" value="1"/>
</dbReference>
<reference evidence="2 3" key="1">
    <citation type="submission" date="2019-07" db="EMBL/GenBank/DDBJ databases">
        <authorList>
            <person name="Kim J."/>
        </authorList>
    </citation>
    <scope>NUCLEOTIDE SEQUENCE [LARGE SCALE GENOMIC DNA]</scope>
    <source>
        <strain evidence="2 3">JC52</strain>
    </source>
</reference>
<dbReference type="InterPro" id="IPR006504">
    <property type="entry name" value="Tscrpt_reg_Spx/MgsR"/>
</dbReference>